<dbReference type="SMART" id="SM00248">
    <property type="entry name" value="ANK"/>
    <property type="match status" value="3"/>
</dbReference>
<dbReference type="GO" id="GO:0032580">
    <property type="term" value="C:Golgi cisterna membrane"/>
    <property type="evidence" value="ECO:0007669"/>
    <property type="project" value="UniProtKB-SubCell"/>
</dbReference>
<dbReference type="Gene3D" id="1.25.40.20">
    <property type="entry name" value="Ankyrin repeat-containing domain"/>
    <property type="match status" value="1"/>
</dbReference>
<keyword evidence="15" id="KW-0735">Signal-anchor</keyword>
<keyword evidence="12" id="KW-0812">Transmembrane</keyword>
<evidence type="ECO:0000256" key="18">
    <source>
        <dbReference type="ARBA" id="ARBA00023043"/>
    </source>
</evidence>
<keyword evidence="16" id="KW-1133">Transmembrane helix</keyword>
<comment type="caution">
    <text evidence="43">The sequence shown here is derived from an EMBL/GenBank/DDBJ whole genome shotgun (WGS) entry which is preliminary data.</text>
</comment>
<dbReference type="GO" id="GO:0003836">
    <property type="term" value="F:beta-galactoside (CMP) alpha-2,3-sialyltransferase activity"/>
    <property type="evidence" value="ECO:0007669"/>
    <property type="project" value="UniProtKB-EC"/>
</dbReference>
<dbReference type="FunFam" id="1.25.40.950:FF:000001">
    <property type="entry name" value="Arf-GAP with SH3 domain, ANK repeat and PH domain-containing protein 1"/>
    <property type="match status" value="1"/>
</dbReference>
<dbReference type="CDD" id="cd13251">
    <property type="entry name" value="PH_ASAP"/>
    <property type="match status" value="1"/>
</dbReference>
<keyword evidence="14" id="KW-0862">Zinc</keyword>
<comment type="catalytic activity">
    <reaction evidence="30">
        <text>a ganglioside GA1 (d18:1(4E)) + CMP-N-acetyl-beta-neuraminate = a ganglioside GM1b (d18:1(4E)) + CMP + H(+)</text>
        <dbReference type="Rhea" id="RHEA:47560"/>
        <dbReference type="ChEBI" id="CHEBI:15378"/>
        <dbReference type="ChEBI" id="CHEBI:27938"/>
        <dbReference type="ChEBI" id="CHEBI:57812"/>
        <dbReference type="ChEBI" id="CHEBI:60377"/>
        <dbReference type="ChEBI" id="CHEBI:78568"/>
    </reaction>
    <physiologicalReaction direction="left-to-right" evidence="30">
        <dbReference type="Rhea" id="RHEA:47561"/>
    </physiologicalReaction>
</comment>
<evidence type="ECO:0000256" key="28">
    <source>
        <dbReference type="ARBA" id="ARBA00042990"/>
    </source>
</evidence>
<dbReference type="Pfam" id="PF00018">
    <property type="entry name" value="SH3_1"/>
    <property type="match status" value="1"/>
</dbReference>
<dbReference type="InterPro" id="IPR043593">
    <property type="entry name" value="ASAP"/>
</dbReference>
<dbReference type="PROSITE" id="PS50003">
    <property type="entry name" value="PH_DOMAIN"/>
    <property type="match status" value="1"/>
</dbReference>
<evidence type="ECO:0000256" key="35">
    <source>
        <dbReference type="ARBA" id="ARBA00062545"/>
    </source>
</evidence>
<dbReference type="GO" id="GO:0000139">
    <property type="term" value="C:Golgi membrane"/>
    <property type="evidence" value="ECO:0007669"/>
    <property type="project" value="UniProtKB-SubCell"/>
</dbReference>
<evidence type="ECO:0000313" key="43">
    <source>
        <dbReference type="EMBL" id="OPJ82669.1"/>
    </source>
</evidence>
<evidence type="ECO:0000256" key="20">
    <source>
        <dbReference type="ARBA" id="ARBA00023136"/>
    </source>
</evidence>
<dbReference type="GO" id="GO:0006629">
    <property type="term" value="P:lipid metabolic process"/>
    <property type="evidence" value="ECO:0007669"/>
    <property type="project" value="UniProtKB-KW"/>
</dbReference>
<comment type="catalytic activity">
    <reaction evidence="31">
        <text>a ganglioside GM1 (d18:1(4E)) + CMP-N-acetyl-beta-neuraminate = a ganglioside GD1a (d18:1(4E)) + CMP + H(+)</text>
        <dbReference type="Rhea" id="RHEA:18021"/>
        <dbReference type="ChEBI" id="CHEBI:15378"/>
        <dbReference type="ChEBI" id="CHEBI:57812"/>
        <dbReference type="ChEBI" id="CHEBI:60377"/>
        <dbReference type="ChEBI" id="CHEBI:77709"/>
        <dbReference type="ChEBI" id="CHEBI:78445"/>
        <dbReference type="EC" id="2.4.3.2"/>
    </reaction>
    <physiologicalReaction direction="left-to-right" evidence="31">
        <dbReference type="Rhea" id="RHEA:18022"/>
    </physiologicalReaction>
</comment>
<dbReference type="Gene3D" id="1.25.40.950">
    <property type="match status" value="1"/>
</dbReference>
<sequence length="963" mass="107203">MKIRQEEEKQQLCFLRDQLKTVLHLEQKEDPVNKQAGYNMHQLQGNKQHSTEKSGTLFKKSNGLRKVWQKRKCTISNGYLTISHSTLNRPPAKLNLLTCQVKPNTDDKKCFDLVSYNRTYRFLAEDEQDCVIWVSVLSNSKEEALNVAFSKAQGGGESSREELTQAIIQEVRGMPGNRECCDCSAPGEDQPMAVVLPCFLLLDKQSSALLMVVRNIGNSGFNGIMEANLPSFSLKPTEHSDTALRKNFIISKYVEKKYAKRSPAAQCSSLPEAIKDKDIFSLLQAYAQNVDLSEPVLAPLQEPGETILHLAVLLSDRTSLHIVDFLVQNSGSLARRTVEGNTPLHYSCSHNKPNCVKLLLKAKADIGITNKAGETALDVARRMRHSLCEELLLQAQSNQFNPHVHVEYEWRLCQGDMYESDEDLDAKLGHVRSVSACPQTCYHPPAAALRPETEGTMPWEGWPDTCPPPATHLCNLDVPPAPSYAPPVPPQRAKTAPQRAYSPFLTSSSVFAEDTRSRRSPPLPPSIKHKHPSSEPAPCVLLSPEQPSLTSLAPAGDLPQETSQSLLLAPHIFAWGSGIETLELFLFVLMKLRRPGDALSCSQDKLLLRRVRALYDCDADWEDELTFRTGEVIVVSDKEDSNCQCWRGHRARERQLHLALLSGASSEESPGSSSFAVRCHPAGQSECSWVDPTASRWHEGCCAGGVCSSAWFHTRYDAAMGPLLTGAAHELSPNVVRWWLTLQGHPNGIQLQDIIQQLFTVLPAPTSDMWDPSRCRTCAVVGNSGRLNGSGHGLEIDAHDWVLRMNRAKVAGFELDVGMRTTHHFMYPESAVNLGPGVHLVLVPFKPLDLQWVASAFSTGALTRPTLPVLVLSPAFLKYIHDNWTQHHGRYPSTGFTALLFALHTCQQVSVFGFGADSDGNWHHYWEKNRWSGAFRRTRVHDADVEFSLIERLAAEGRILFYK</sequence>
<dbReference type="SUPFAM" id="SSF48403">
    <property type="entry name" value="Ankyrin repeat"/>
    <property type="match status" value="1"/>
</dbReference>
<evidence type="ECO:0000256" key="37">
    <source>
        <dbReference type="ARBA" id="ARBA00081228"/>
    </source>
</evidence>
<keyword evidence="21" id="KW-1015">Disulfide bond</keyword>
<evidence type="ECO:0000256" key="1">
    <source>
        <dbReference type="ARBA" id="ARBA00004323"/>
    </source>
</evidence>
<evidence type="ECO:0000313" key="44">
    <source>
        <dbReference type="Proteomes" id="UP000190648"/>
    </source>
</evidence>
<evidence type="ECO:0000256" key="8">
    <source>
        <dbReference type="ARBA" id="ARBA00022490"/>
    </source>
</evidence>
<evidence type="ECO:0000256" key="36">
    <source>
        <dbReference type="ARBA" id="ARBA00072809"/>
    </source>
</evidence>
<keyword evidence="22" id="KW-0325">Glycoprotein</keyword>
<dbReference type="SMART" id="SM00105">
    <property type="entry name" value="ArfGap"/>
    <property type="match status" value="1"/>
</dbReference>
<dbReference type="InterPro" id="IPR001675">
    <property type="entry name" value="Glyco_trans_29"/>
</dbReference>
<accession>A0A1V4KDW5</accession>
<dbReference type="PANTHER" id="PTHR45854">
    <property type="entry name" value="ASAP FAMILY MEMBER"/>
    <property type="match status" value="1"/>
</dbReference>
<dbReference type="OrthoDB" id="435430at2759"/>
<keyword evidence="13" id="KW-0479">Metal-binding</keyword>
<comment type="pathway">
    <text evidence="5">Glycolipid biosynthesis.</text>
</comment>
<reference evidence="43 44" key="1">
    <citation type="submission" date="2016-02" db="EMBL/GenBank/DDBJ databases">
        <title>Band-tailed pigeon sequencing and assembly.</title>
        <authorList>
            <person name="Soares A.E."/>
            <person name="Novak B.J."/>
            <person name="Rice E.S."/>
            <person name="O'Connell B."/>
            <person name="Chang D."/>
            <person name="Weber S."/>
            <person name="Shapiro B."/>
        </authorList>
    </citation>
    <scope>NUCLEOTIDE SEQUENCE [LARGE SCALE GENOMIC DNA]</scope>
    <source>
        <strain evidence="43">BTP2013</strain>
        <tissue evidence="43">Blood</tissue>
    </source>
</reference>
<evidence type="ECO:0000256" key="40">
    <source>
        <dbReference type="PROSITE-ProRule" id="PRU00023"/>
    </source>
</evidence>
<evidence type="ECO:0000256" key="22">
    <source>
        <dbReference type="ARBA" id="ARBA00023180"/>
    </source>
</evidence>
<evidence type="ECO:0000256" key="11">
    <source>
        <dbReference type="ARBA" id="ARBA00022679"/>
    </source>
</evidence>
<dbReference type="Pfam" id="PF12796">
    <property type="entry name" value="Ank_2"/>
    <property type="match status" value="1"/>
</dbReference>
<evidence type="ECO:0000256" key="25">
    <source>
        <dbReference type="ARBA" id="ARBA00039106"/>
    </source>
</evidence>
<dbReference type="SUPFAM" id="SSF50729">
    <property type="entry name" value="PH domain-like"/>
    <property type="match status" value="1"/>
</dbReference>
<dbReference type="SUPFAM" id="SSF50044">
    <property type="entry name" value="SH3-domain"/>
    <property type="match status" value="1"/>
</dbReference>
<keyword evidence="9" id="KW-0964">Secreted</keyword>
<evidence type="ECO:0000256" key="15">
    <source>
        <dbReference type="ARBA" id="ARBA00022968"/>
    </source>
</evidence>
<dbReference type="InterPro" id="IPR038578">
    <property type="entry name" value="GT29-like_sf"/>
</dbReference>
<dbReference type="InterPro" id="IPR038508">
    <property type="entry name" value="ArfGAP_dom_sf"/>
</dbReference>
<dbReference type="EC" id="2.4.3.4" evidence="26"/>
<comment type="catalytic activity">
    <reaction evidence="23">
        <text>a beta-D-galactosyl-(1-&gt;3)-N-acetyl-alpha-D-galactosaminyl derivative + CMP-N-acetyl-beta-neuraminate = an N-acetyl-alpha-neuraminyl-(2-&gt;3)-beta-D-galactosyl-(1-&gt;3)-N-acetyl-alpha-D-galactosaminyl derivative + CMP + H(+)</text>
        <dbReference type="Rhea" id="RHEA:21616"/>
        <dbReference type="ChEBI" id="CHEBI:15378"/>
        <dbReference type="ChEBI" id="CHEBI:57812"/>
        <dbReference type="ChEBI" id="CHEBI:60377"/>
        <dbReference type="ChEBI" id="CHEBI:133470"/>
        <dbReference type="ChEBI" id="CHEBI:139596"/>
        <dbReference type="EC" id="2.4.3.4"/>
    </reaction>
    <physiologicalReaction direction="left-to-right" evidence="23">
        <dbReference type="Rhea" id="RHEA:21617"/>
    </physiologicalReaction>
</comment>
<evidence type="ECO:0000256" key="19">
    <source>
        <dbReference type="ARBA" id="ARBA00023098"/>
    </source>
</evidence>
<evidence type="ECO:0000256" key="17">
    <source>
        <dbReference type="ARBA" id="ARBA00023034"/>
    </source>
</evidence>
<dbReference type="GO" id="GO:0005096">
    <property type="term" value="F:GTPase activator activity"/>
    <property type="evidence" value="ECO:0007669"/>
    <property type="project" value="InterPro"/>
</dbReference>
<dbReference type="InterPro" id="IPR011993">
    <property type="entry name" value="PH-like_dom_sf"/>
</dbReference>
<evidence type="ECO:0000256" key="7">
    <source>
        <dbReference type="ARBA" id="ARBA00022443"/>
    </source>
</evidence>
<protein>
    <recommendedName>
        <fullName evidence="36">CMP-N-acetylneuraminate-beta-galactosamide-alpha-2,3-sialyltransferase 2</fullName>
        <ecNumber evidence="25">2.4.3.2</ecNumber>
        <ecNumber evidence="26">2.4.3.4</ecNumber>
    </recommendedName>
    <alternativeName>
        <fullName evidence="29">Gal-NAc6S</fullName>
    </alternativeName>
    <alternativeName>
        <fullName evidence="27">Gal-beta-1,3-GalNAc-alpha-2,3-sialyltransferase</fullName>
    </alternativeName>
    <alternativeName>
        <fullName evidence="28">Monosialoganglioside sialyltransferase</fullName>
    </alternativeName>
    <alternativeName>
        <fullName evidence="37">ST3Gal II</fullName>
    </alternativeName>
    <alternativeName>
        <fullName evidence="38">ST3GalA.2</fullName>
    </alternativeName>
    <alternativeName>
        <fullName evidence="39">Sialyltransferase 4B</fullName>
    </alternativeName>
</protein>
<evidence type="ECO:0000256" key="5">
    <source>
        <dbReference type="ARBA" id="ARBA00004934"/>
    </source>
</evidence>
<comment type="catalytic activity">
    <reaction evidence="33">
        <text>ganglioside GM1 (d18:1(4E)/18:0) + CMP-N-acetyl-beta-neuraminate = ganglioside GD1a (18:1(4E)/18:0) + CMP + H(+)</text>
        <dbReference type="Rhea" id="RHEA:48248"/>
        <dbReference type="ChEBI" id="CHEBI:15378"/>
        <dbReference type="ChEBI" id="CHEBI:57812"/>
        <dbReference type="ChEBI" id="CHEBI:60377"/>
        <dbReference type="ChEBI" id="CHEBI:73110"/>
        <dbReference type="ChEBI" id="CHEBI:90153"/>
    </reaction>
    <physiologicalReaction direction="left-to-right" evidence="33">
        <dbReference type="Rhea" id="RHEA:48249"/>
    </physiologicalReaction>
</comment>
<evidence type="ECO:0000256" key="9">
    <source>
        <dbReference type="ARBA" id="ARBA00022525"/>
    </source>
</evidence>
<feature type="domain" description="PH" evidence="42">
    <location>
        <begin position="50"/>
        <end position="142"/>
    </location>
</feature>
<dbReference type="Proteomes" id="UP000190648">
    <property type="component" value="Unassembled WGS sequence"/>
</dbReference>
<evidence type="ECO:0000256" key="41">
    <source>
        <dbReference type="SAM" id="MobiDB-lite"/>
    </source>
</evidence>
<dbReference type="InterPro" id="IPR037278">
    <property type="entry name" value="ARFGAP/RecO"/>
</dbReference>
<evidence type="ECO:0000256" key="3">
    <source>
        <dbReference type="ARBA" id="ARBA00004613"/>
    </source>
</evidence>
<evidence type="ECO:0000256" key="34">
    <source>
        <dbReference type="ARBA" id="ARBA00052027"/>
    </source>
</evidence>
<feature type="region of interest" description="Disordered" evidence="41">
    <location>
        <begin position="511"/>
        <end position="543"/>
    </location>
</feature>
<evidence type="ECO:0000256" key="2">
    <source>
        <dbReference type="ARBA" id="ARBA00004496"/>
    </source>
</evidence>
<comment type="catalytic activity">
    <reaction evidence="34">
        <text>a globoside GalGb4Cer + CMP-N-acetyl-beta-neuraminate = a globoside MSGG + CMP + H(+)</text>
        <dbReference type="Rhea" id="RHEA:65372"/>
        <dbReference type="ChEBI" id="CHEBI:15378"/>
        <dbReference type="ChEBI" id="CHEBI:57812"/>
        <dbReference type="ChEBI" id="CHEBI:60377"/>
        <dbReference type="ChEBI" id="CHEBI:140623"/>
        <dbReference type="ChEBI" id="CHEBI:140691"/>
    </reaction>
    <physiologicalReaction direction="left-to-right" evidence="34">
        <dbReference type="Rhea" id="RHEA:65373"/>
    </physiologicalReaction>
</comment>
<dbReference type="STRING" id="372326.A0A1V4KDW5"/>
<evidence type="ECO:0000256" key="6">
    <source>
        <dbReference type="ARBA" id="ARBA00006003"/>
    </source>
</evidence>
<dbReference type="FunFam" id="1.25.40.20:FF:000006">
    <property type="entry name" value="Arf-GAP with SH3 domain, ANK repeat and PH domain-containing protein 2"/>
    <property type="match status" value="1"/>
</dbReference>
<dbReference type="FunFam" id="3.90.1480.20:FF:000002">
    <property type="entry name" value="CMP-N-acetylneuraminate-beta-galactosamide- alpha-2,3-sialyltransferase 2"/>
    <property type="match status" value="1"/>
</dbReference>
<dbReference type="PROSITE" id="PS50088">
    <property type="entry name" value="ANK_REPEAT"/>
    <property type="match status" value="1"/>
</dbReference>
<organism evidence="43 44">
    <name type="scientific">Patagioenas fasciata monilis</name>
    <dbReference type="NCBI Taxonomy" id="372326"/>
    <lineage>
        <taxon>Eukaryota</taxon>
        <taxon>Metazoa</taxon>
        <taxon>Chordata</taxon>
        <taxon>Craniata</taxon>
        <taxon>Vertebrata</taxon>
        <taxon>Euteleostomi</taxon>
        <taxon>Archelosauria</taxon>
        <taxon>Archosauria</taxon>
        <taxon>Dinosauria</taxon>
        <taxon>Saurischia</taxon>
        <taxon>Theropoda</taxon>
        <taxon>Coelurosauria</taxon>
        <taxon>Aves</taxon>
        <taxon>Neognathae</taxon>
        <taxon>Neoaves</taxon>
        <taxon>Columbimorphae</taxon>
        <taxon>Columbiformes</taxon>
        <taxon>Columbidae</taxon>
        <taxon>Patagioenas</taxon>
    </lineage>
</organism>
<evidence type="ECO:0000256" key="24">
    <source>
        <dbReference type="ARBA" id="ARBA00037859"/>
    </source>
</evidence>
<evidence type="ECO:0000256" key="27">
    <source>
        <dbReference type="ARBA" id="ARBA00042448"/>
    </source>
</evidence>
<dbReference type="InterPro" id="IPR001164">
    <property type="entry name" value="ArfGAP_dom"/>
</dbReference>
<dbReference type="InterPro" id="IPR037844">
    <property type="entry name" value="PH_ASAP"/>
</dbReference>
<dbReference type="GO" id="GO:0047288">
    <property type="term" value="F:beta-D-galactosyl-(1-&gt;3)-N-acetyl-beta-D-galactosaminide alpha-2,3- sialyltransferase"/>
    <property type="evidence" value="ECO:0007669"/>
    <property type="project" value="UniProtKB-EC"/>
</dbReference>
<evidence type="ECO:0000256" key="31">
    <source>
        <dbReference type="ARBA" id="ARBA00043773"/>
    </source>
</evidence>
<evidence type="ECO:0000256" key="39">
    <source>
        <dbReference type="ARBA" id="ARBA00082805"/>
    </source>
</evidence>
<dbReference type="InterPro" id="IPR002110">
    <property type="entry name" value="Ankyrin_rpt"/>
</dbReference>
<gene>
    <name evidence="43" type="ORF">AV530_004800</name>
</gene>
<keyword evidence="19" id="KW-0443">Lipid metabolism</keyword>
<keyword evidence="17" id="KW-0333">Golgi apparatus</keyword>
<evidence type="ECO:0000259" key="42">
    <source>
        <dbReference type="PROSITE" id="PS50003"/>
    </source>
</evidence>
<evidence type="ECO:0000256" key="23">
    <source>
        <dbReference type="ARBA" id="ARBA00036292"/>
    </source>
</evidence>
<evidence type="ECO:0000256" key="14">
    <source>
        <dbReference type="ARBA" id="ARBA00022833"/>
    </source>
</evidence>
<evidence type="ECO:0000256" key="13">
    <source>
        <dbReference type="ARBA" id="ARBA00022723"/>
    </source>
</evidence>
<evidence type="ECO:0000256" key="32">
    <source>
        <dbReference type="ARBA" id="ARBA00043816"/>
    </source>
</evidence>
<dbReference type="EMBL" id="LSYS01003456">
    <property type="protein sequence ID" value="OPJ82669.1"/>
    <property type="molecule type" value="Genomic_DNA"/>
</dbReference>
<comment type="pathway">
    <text evidence="4">Protein modification; protein glycosylation.</text>
</comment>
<dbReference type="InterPro" id="IPR036770">
    <property type="entry name" value="Ankyrin_rpt-contain_sf"/>
</dbReference>
<evidence type="ECO:0000256" key="38">
    <source>
        <dbReference type="ARBA" id="ARBA00081332"/>
    </source>
</evidence>
<dbReference type="Pfam" id="PF00777">
    <property type="entry name" value="Glyco_transf_29"/>
    <property type="match status" value="1"/>
</dbReference>
<dbReference type="SMART" id="SM00233">
    <property type="entry name" value="PH"/>
    <property type="match status" value="1"/>
</dbReference>
<evidence type="ECO:0000256" key="33">
    <source>
        <dbReference type="ARBA" id="ARBA00047509"/>
    </source>
</evidence>
<comment type="similarity">
    <text evidence="6">Belongs to the glycosyltransferase 29 family.</text>
</comment>
<evidence type="ECO:0000256" key="30">
    <source>
        <dbReference type="ARBA" id="ARBA00043673"/>
    </source>
</evidence>
<dbReference type="InterPro" id="IPR001849">
    <property type="entry name" value="PH_domain"/>
</dbReference>
<keyword evidence="10" id="KW-0328">Glycosyltransferase</keyword>
<dbReference type="SUPFAM" id="SSF57863">
    <property type="entry name" value="ArfGap/RecO-like zinc finger"/>
    <property type="match status" value="1"/>
</dbReference>
<evidence type="ECO:0000256" key="26">
    <source>
        <dbReference type="ARBA" id="ARBA00039107"/>
    </source>
</evidence>
<keyword evidence="11" id="KW-0808">Transferase</keyword>
<dbReference type="Gene3D" id="3.90.1480.20">
    <property type="entry name" value="Glycosyl transferase family 29"/>
    <property type="match status" value="1"/>
</dbReference>
<comment type="subcellular location">
    <subcellularLocation>
        <location evidence="2">Cytoplasm</location>
    </subcellularLocation>
    <subcellularLocation>
        <location evidence="1">Golgi apparatus membrane</location>
        <topology evidence="1">Single-pass type II membrane protein</topology>
    </subcellularLocation>
    <subcellularLocation>
        <location evidence="24">Golgi apparatus</location>
        <location evidence="24">Golgi stack membrane</location>
    </subcellularLocation>
    <subcellularLocation>
        <location evidence="3">Secreted</location>
    </subcellularLocation>
</comment>
<evidence type="ECO:0000256" key="10">
    <source>
        <dbReference type="ARBA" id="ARBA00022676"/>
    </source>
</evidence>
<comment type="subunit">
    <text evidence="35">Homodimer; disulfide-linked. Homodimer formation occurs in the endoplasmic reticulum.</text>
</comment>
<dbReference type="PANTHER" id="PTHR45854:SF5">
    <property type="entry name" value="ARF-GAP WITH SH3 DOMAIN, ANK REPEAT AND PH DOMAIN-CONTAINING PROTEIN 1-LIKE"/>
    <property type="match status" value="1"/>
</dbReference>
<keyword evidence="20" id="KW-0472">Membrane</keyword>
<keyword evidence="7" id="KW-0728">SH3 domain</keyword>
<dbReference type="InterPro" id="IPR036028">
    <property type="entry name" value="SH3-like_dom_sf"/>
</dbReference>
<comment type="catalytic activity">
    <reaction evidence="32">
        <text>a ganglioside GA1 + CMP-N-acetyl-beta-neuraminate = a ganglioside GM1b + CMP + H(+)</text>
        <dbReference type="Rhea" id="RHEA:48244"/>
        <dbReference type="ChEBI" id="CHEBI:15378"/>
        <dbReference type="ChEBI" id="CHEBI:57812"/>
        <dbReference type="ChEBI" id="CHEBI:60377"/>
        <dbReference type="ChEBI" id="CHEBI:88069"/>
        <dbReference type="ChEBI" id="CHEBI:90151"/>
    </reaction>
    <physiologicalReaction direction="left-to-right" evidence="32">
        <dbReference type="Rhea" id="RHEA:48245"/>
    </physiologicalReaction>
</comment>
<evidence type="ECO:0000256" key="12">
    <source>
        <dbReference type="ARBA" id="ARBA00022692"/>
    </source>
</evidence>
<dbReference type="AlphaFoldDB" id="A0A1V4KDW5"/>
<feature type="repeat" description="ANK" evidence="40">
    <location>
        <begin position="339"/>
        <end position="371"/>
    </location>
</feature>
<keyword evidence="44" id="KW-1185">Reference proteome</keyword>
<dbReference type="PROSITE" id="PS50297">
    <property type="entry name" value="ANK_REP_REGION"/>
    <property type="match status" value="1"/>
</dbReference>
<dbReference type="Gene3D" id="1.10.220.150">
    <property type="entry name" value="Arf GTPase activating protein"/>
    <property type="match status" value="1"/>
</dbReference>
<dbReference type="GO" id="GO:0046872">
    <property type="term" value="F:metal ion binding"/>
    <property type="evidence" value="ECO:0007669"/>
    <property type="project" value="UniProtKB-KW"/>
</dbReference>
<evidence type="ECO:0000256" key="4">
    <source>
        <dbReference type="ARBA" id="ARBA00004922"/>
    </source>
</evidence>
<name>A0A1V4KDW5_PATFA</name>
<dbReference type="CDD" id="cd23966">
    <property type="entry name" value="GT29_ST3GAL1_2"/>
    <property type="match status" value="1"/>
</dbReference>
<dbReference type="InterPro" id="IPR001452">
    <property type="entry name" value="SH3_domain"/>
</dbReference>
<evidence type="ECO:0000256" key="16">
    <source>
        <dbReference type="ARBA" id="ARBA00022989"/>
    </source>
</evidence>
<dbReference type="GO" id="GO:0005576">
    <property type="term" value="C:extracellular region"/>
    <property type="evidence" value="ECO:0007669"/>
    <property type="project" value="UniProtKB-SubCell"/>
</dbReference>
<dbReference type="Pfam" id="PF00169">
    <property type="entry name" value="PH"/>
    <property type="match status" value="1"/>
</dbReference>
<dbReference type="EC" id="2.4.3.2" evidence="25"/>
<evidence type="ECO:0000256" key="29">
    <source>
        <dbReference type="ARBA" id="ARBA00042991"/>
    </source>
</evidence>
<dbReference type="Gene3D" id="2.30.29.30">
    <property type="entry name" value="Pleckstrin-homology domain (PH domain)/Phosphotyrosine-binding domain (PTB)"/>
    <property type="match status" value="1"/>
</dbReference>
<dbReference type="Gene3D" id="2.30.30.40">
    <property type="entry name" value="SH3 Domains"/>
    <property type="match status" value="1"/>
</dbReference>
<evidence type="ECO:0000256" key="21">
    <source>
        <dbReference type="ARBA" id="ARBA00023157"/>
    </source>
</evidence>
<proteinExistence type="inferred from homology"/>
<keyword evidence="8" id="KW-0963">Cytoplasm</keyword>
<keyword evidence="18 40" id="KW-0040">ANK repeat</keyword>